<dbReference type="AlphaFoldDB" id="A0A1Q3DFD1"/>
<dbReference type="Proteomes" id="UP000187406">
    <property type="component" value="Unassembled WGS sequence"/>
</dbReference>
<name>A0A1Q3DFD1_CEPFO</name>
<feature type="transmembrane region" description="Helical" evidence="1">
    <location>
        <begin position="73"/>
        <end position="96"/>
    </location>
</feature>
<evidence type="ECO:0000313" key="2">
    <source>
        <dbReference type="EMBL" id="GAV91152.1"/>
    </source>
</evidence>
<sequence>LITISQDKFSNGFDLNLAQAAGSTEARHRLHHMGNSLKRVMAELISLPMPTVITVGFMWALSHDYLLMRSDRGVLYISEVDIGLTLPHYFVALVVAKFGFCSVRCVVEGLEGQGGEAVKMGIKDVAHTSPEMLQEASVWMGEQLASRKWDGDVYAEIRKSLYPELLALLGL</sequence>
<dbReference type="InterPro" id="IPR029045">
    <property type="entry name" value="ClpP/crotonase-like_dom_sf"/>
</dbReference>
<dbReference type="Gene3D" id="3.90.226.10">
    <property type="entry name" value="2-enoyl-CoA Hydratase, Chain A, domain 1"/>
    <property type="match status" value="1"/>
</dbReference>
<dbReference type="InParanoid" id="A0A1Q3DFD1"/>
<feature type="transmembrane region" description="Helical" evidence="1">
    <location>
        <begin position="40"/>
        <end position="61"/>
    </location>
</feature>
<organism evidence="2 3">
    <name type="scientific">Cephalotus follicularis</name>
    <name type="common">Albany pitcher plant</name>
    <dbReference type="NCBI Taxonomy" id="3775"/>
    <lineage>
        <taxon>Eukaryota</taxon>
        <taxon>Viridiplantae</taxon>
        <taxon>Streptophyta</taxon>
        <taxon>Embryophyta</taxon>
        <taxon>Tracheophyta</taxon>
        <taxon>Spermatophyta</taxon>
        <taxon>Magnoliopsida</taxon>
        <taxon>eudicotyledons</taxon>
        <taxon>Gunneridae</taxon>
        <taxon>Pentapetalae</taxon>
        <taxon>rosids</taxon>
        <taxon>fabids</taxon>
        <taxon>Oxalidales</taxon>
        <taxon>Cephalotaceae</taxon>
        <taxon>Cephalotus</taxon>
    </lineage>
</organism>
<gene>
    <name evidence="2" type="ORF">CFOL_v3_34551</name>
</gene>
<comment type="caution">
    <text evidence="2">The sequence shown here is derived from an EMBL/GenBank/DDBJ whole genome shotgun (WGS) entry which is preliminary data.</text>
</comment>
<dbReference type="GO" id="GO:0004165">
    <property type="term" value="F:delta(3)-delta(2)-enoyl-CoA isomerase activity"/>
    <property type="evidence" value="ECO:0007669"/>
    <property type="project" value="TreeGrafter"/>
</dbReference>
<dbReference type="EMBL" id="BDDD01007037">
    <property type="protein sequence ID" value="GAV91152.1"/>
    <property type="molecule type" value="Genomic_DNA"/>
</dbReference>
<keyword evidence="3" id="KW-1185">Reference proteome</keyword>
<dbReference type="GO" id="GO:0006635">
    <property type="term" value="P:fatty acid beta-oxidation"/>
    <property type="evidence" value="ECO:0007669"/>
    <property type="project" value="TreeGrafter"/>
</dbReference>
<dbReference type="STRING" id="3775.A0A1Q3DFD1"/>
<keyword evidence="1" id="KW-0472">Membrane</keyword>
<evidence type="ECO:0000256" key="1">
    <source>
        <dbReference type="SAM" id="Phobius"/>
    </source>
</evidence>
<accession>A0A1Q3DFD1</accession>
<protein>
    <submittedName>
        <fullName evidence="2">ECH domain-containing protein</fullName>
    </submittedName>
</protein>
<dbReference type="SUPFAM" id="SSF52096">
    <property type="entry name" value="ClpP/crotonase"/>
    <property type="match status" value="1"/>
</dbReference>
<dbReference type="GO" id="GO:0005777">
    <property type="term" value="C:peroxisome"/>
    <property type="evidence" value="ECO:0007669"/>
    <property type="project" value="TreeGrafter"/>
</dbReference>
<dbReference type="PANTHER" id="PTHR11941">
    <property type="entry name" value="ENOYL-COA HYDRATASE-RELATED"/>
    <property type="match status" value="1"/>
</dbReference>
<proteinExistence type="predicted"/>
<feature type="non-terminal residue" evidence="2">
    <location>
        <position position="1"/>
    </location>
</feature>
<keyword evidence="1" id="KW-1133">Transmembrane helix</keyword>
<feature type="non-terminal residue" evidence="2">
    <location>
        <position position="171"/>
    </location>
</feature>
<reference evidence="3" key="1">
    <citation type="submission" date="2016-04" db="EMBL/GenBank/DDBJ databases">
        <title>Cephalotus genome sequencing.</title>
        <authorList>
            <person name="Fukushima K."/>
            <person name="Hasebe M."/>
            <person name="Fang X."/>
        </authorList>
    </citation>
    <scope>NUCLEOTIDE SEQUENCE [LARGE SCALE GENOMIC DNA]</scope>
    <source>
        <strain evidence="3">cv. St1</strain>
    </source>
</reference>
<evidence type="ECO:0000313" key="3">
    <source>
        <dbReference type="Proteomes" id="UP000187406"/>
    </source>
</evidence>
<dbReference type="PANTHER" id="PTHR11941:SF75">
    <property type="entry name" value="ENOYL-COA HYDRATASE_ISOMERASE FAMILY PROTEIN"/>
    <property type="match status" value="1"/>
</dbReference>
<dbReference type="OrthoDB" id="410701at2759"/>
<keyword evidence="1" id="KW-0812">Transmembrane</keyword>